<evidence type="ECO:0000256" key="1">
    <source>
        <dbReference type="SAM" id="MobiDB-lite"/>
    </source>
</evidence>
<protein>
    <submittedName>
        <fullName evidence="2">Uncharacterized protein</fullName>
    </submittedName>
</protein>
<sequence>MIDEDLLELKHEVDSIEGFTVIPGWVDESPTGALDNIILANLNELQDTLNDTTSLWNFIEEYFPSVDDEADSILALPGTPCPLHLVHPTPPPTPNSSYASGEHPSTTASNDIPNSN</sequence>
<reference evidence="2" key="1">
    <citation type="submission" date="2020-06" db="EMBL/GenBank/DDBJ databases">
        <authorList>
            <person name="Li T."/>
            <person name="Hu X."/>
            <person name="Zhang T."/>
            <person name="Song X."/>
            <person name="Zhang H."/>
            <person name="Dai N."/>
            <person name="Sheng W."/>
            <person name="Hou X."/>
            <person name="Wei L."/>
        </authorList>
    </citation>
    <scope>NUCLEOTIDE SEQUENCE</scope>
    <source>
        <strain evidence="2">G01</strain>
        <tissue evidence="2">Leaf</tissue>
    </source>
</reference>
<proteinExistence type="predicted"/>
<name>A0AAW2K743_9LAMI</name>
<accession>A0AAW2K743</accession>
<reference evidence="2" key="2">
    <citation type="journal article" date="2024" name="Plant">
        <title>Genomic evolution and insights into agronomic trait innovations of Sesamum species.</title>
        <authorList>
            <person name="Miao H."/>
            <person name="Wang L."/>
            <person name="Qu L."/>
            <person name="Liu H."/>
            <person name="Sun Y."/>
            <person name="Le M."/>
            <person name="Wang Q."/>
            <person name="Wei S."/>
            <person name="Zheng Y."/>
            <person name="Lin W."/>
            <person name="Duan Y."/>
            <person name="Cao H."/>
            <person name="Xiong S."/>
            <person name="Wang X."/>
            <person name="Wei L."/>
            <person name="Li C."/>
            <person name="Ma Q."/>
            <person name="Ju M."/>
            <person name="Zhao R."/>
            <person name="Li G."/>
            <person name="Mu C."/>
            <person name="Tian Q."/>
            <person name="Mei H."/>
            <person name="Zhang T."/>
            <person name="Gao T."/>
            <person name="Zhang H."/>
        </authorList>
    </citation>
    <scope>NUCLEOTIDE SEQUENCE</scope>
    <source>
        <strain evidence="2">G01</strain>
    </source>
</reference>
<organism evidence="2">
    <name type="scientific">Sesamum angustifolium</name>
    <dbReference type="NCBI Taxonomy" id="2727405"/>
    <lineage>
        <taxon>Eukaryota</taxon>
        <taxon>Viridiplantae</taxon>
        <taxon>Streptophyta</taxon>
        <taxon>Embryophyta</taxon>
        <taxon>Tracheophyta</taxon>
        <taxon>Spermatophyta</taxon>
        <taxon>Magnoliopsida</taxon>
        <taxon>eudicotyledons</taxon>
        <taxon>Gunneridae</taxon>
        <taxon>Pentapetalae</taxon>
        <taxon>asterids</taxon>
        <taxon>lamiids</taxon>
        <taxon>Lamiales</taxon>
        <taxon>Pedaliaceae</taxon>
        <taxon>Sesamum</taxon>
    </lineage>
</organism>
<dbReference type="EMBL" id="JACGWK010000275">
    <property type="protein sequence ID" value="KAL0302376.1"/>
    <property type="molecule type" value="Genomic_DNA"/>
</dbReference>
<evidence type="ECO:0000313" key="2">
    <source>
        <dbReference type="EMBL" id="KAL0302376.1"/>
    </source>
</evidence>
<dbReference type="AlphaFoldDB" id="A0AAW2K743"/>
<gene>
    <name evidence="2" type="ORF">Sangu_3103600</name>
</gene>
<feature type="region of interest" description="Disordered" evidence="1">
    <location>
        <begin position="83"/>
        <end position="116"/>
    </location>
</feature>
<feature type="compositionally biased region" description="Polar residues" evidence="1">
    <location>
        <begin position="95"/>
        <end position="116"/>
    </location>
</feature>
<comment type="caution">
    <text evidence="2">The sequence shown here is derived from an EMBL/GenBank/DDBJ whole genome shotgun (WGS) entry which is preliminary data.</text>
</comment>